<dbReference type="Proteomes" id="UP000665025">
    <property type="component" value="Chromosome 1"/>
</dbReference>
<dbReference type="EMBL" id="CP072425">
    <property type="protein sequence ID" value="QTL34233.1"/>
    <property type="molecule type" value="Genomic_DNA"/>
</dbReference>
<dbReference type="PANTHER" id="PTHR43312:SF1">
    <property type="entry name" value="NADP-DEPENDENT OXIDOREDUCTASE DOMAIN-CONTAINING PROTEIN"/>
    <property type="match status" value="1"/>
</dbReference>
<name>A0ABX7V6B2_9GAMM</name>
<protein>
    <submittedName>
        <fullName evidence="2">Aldo/keto reductase</fullName>
    </submittedName>
</protein>
<dbReference type="PANTHER" id="PTHR43312">
    <property type="entry name" value="D-THREO-ALDOSE 1-DEHYDROGENASE"/>
    <property type="match status" value="1"/>
</dbReference>
<reference evidence="2 3" key="1">
    <citation type="submission" date="2021-03" db="EMBL/GenBank/DDBJ databases">
        <title>Complete Genome of Pseudoalteromonas viridis Strain BBR56, a new biocontrol bacterial candidate.</title>
        <authorList>
            <person name="Handayani D.P."/>
            <person name="Isnansetyo A."/>
            <person name="Istiqomah I."/>
            <person name="Jumina J."/>
        </authorList>
    </citation>
    <scope>NUCLEOTIDE SEQUENCE [LARGE SCALE GENOMIC DNA]</scope>
    <source>
        <strain evidence="2 3">BBR56</strain>
    </source>
</reference>
<dbReference type="Pfam" id="PF00248">
    <property type="entry name" value="Aldo_ket_red"/>
    <property type="match status" value="1"/>
</dbReference>
<dbReference type="InterPro" id="IPR023210">
    <property type="entry name" value="NADP_OxRdtase_dom"/>
</dbReference>
<organism evidence="2 3">
    <name type="scientific">Pseudoalteromonas viridis</name>
    <dbReference type="NCBI Taxonomy" id="339617"/>
    <lineage>
        <taxon>Bacteria</taxon>
        <taxon>Pseudomonadati</taxon>
        <taxon>Pseudomonadota</taxon>
        <taxon>Gammaproteobacteria</taxon>
        <taxon>Alteromonadales</taxon>
        <taxon>Pseudoalteromonadaceae</taxon>
        <taxon>Pseudoalteromonas</taxon>
    </lineage>
</organism>
<dbReference type="InterPro" id="IPR053135">
    <property type="entry name" value="AKR2_Oxidoreductase"/>
</dbReference>
<gene>
    <name evidence="2" type="ORF">J5X90_11705</name>
</gene>
<dbReference type="Gene3D" id="3.20.20.100">
    <property type="entry name" value="NADP-dependent oxidoreductase domain"/>
    <property type="match status" value="1"/>
</dbReference>
<sequence>MKLALGTVQLGLNYGVSNISGQPSFEEAEAILALAQKSGIHCLDTAIAYGESHSVLGRLKHLTNHAQIVTKLPPFAGEQFDQQAIQVYLDYIEQSFVDLKQARLYGMLFHQASDLLKQGANQLCDALLEQKSQGNILKTGISLYGHDPISDLLLNRYVDLVQIPFNCFDTHFKHPSFVQQCKDNQIEVHARSCFLQGLLLMKPDAIPNYFSPWKKQILTFAQLAQAFKVPPSALAMAYVLREPHIDKLVVGVNSHHELEQLIAHYEIAQSLDTQNLPDLSIEDANLTNPANWQC</sequence>
<dbReference type="RefSeq" id="WP_209051379.1">
    <property type="nucleotide sequence ID" value="NZ_CP072425.1"/>
</dbReference>
<keyword evidence="3" id="KW-1185">Reference proteome</keyword>
<dbReference type="CDD" id="cd19097">
    <property type="entry name" value="AKR_unchar"/>
    <property type="match status" value="1"/>
</dbReference>
<proteinExistence type="predicted"/>
<dbReference type="InterPro" id="IPR036812">
    <property type="entry name" value="NAD(P)_OxRdtase_dom_sf"/>
</dbReference>
<evidence type="ECO:0000313" key="2">
    <source>
        <dbReference type="EMBL" id="QTL34233.1"/>
    </source>
</evidence>
<dbReference type="SUPFAM" id="SSF51430">
    <property type="entry name" value="NAD(P)-linked oxidoreductase"/>
    <property type="match status" value="1"/>
</dbReference>
<evidence type="ECO:0000313" key="3">
    <source>
        <dbReference type="Proteomes" id="UP000665025"/>
    </source>
</evidence>
<feature type="domain" description="NADP-dependent oxidoreductase" evidence="1">
    <location>
        <begin position="2"/>
        <end position="270"/>
    </location>
</feature>
<accession>A0ABX7V6B2</accession>
<evidence type="ECO:0000259" key="1">
    <source>
        <dbReference type="Pfam" id="PF00248"/>
    </source>
</evidence>